<dbReference type="AlphaFoldDB" id="R7Z803"/>
<evidence type="ECO:0000313" key="2">
    <source>
        <dbReference type="Proteomes" id="UP000013911"/>
    </source>
</evidence>
<dbReference type="Proteomes" id="UP000013911">
    <property type="component" value="Unassembled WGS sequence"/>
</dbReference>
<organism evidence="1 2">
    <name type="scientific">Lysinibacillus sphaericus OT4b.31</name>
    <dbReference type="NCBI Taxonomy" id="1285586"/>
    <lineage>
        <taxon>Bacteria</taxon>
        <taxon>Bacillati</taxon>
        <taxon>Bacillota</taxon>
        <taxon>Bacilli</taxon>
        <taxon>Bacillales</taxon>
        <taxon>Bacillaceae</taxon>
        <taxon>Lysinibacillus</taxon>
    </lineage>
</organism>
<gene>
    <name evidence="1" type="ORF">H131_22189</name>
</gene>
<dbReference type="PATRIC" id="fig|1285586.5.peg.4626"/>
<protein>
    <submittedName>
        <fullName evidence="1">N-acetyltransferase GCN5</fullName>
    </submittedName>
</protein>
<accession>R7Z803</accession>
<reference evidence="1 2" key="1">
    <citation type="submission" date="2013-04" db="EMBL/GenBank/DDBJ databases">
        <title>Draft genome of the heavy metal tolerant bacterium Lysinibacillus sphaericus strain OT4b.31.</title>
        <authorList>
            <person name="Pena-Montenegro T.D."/>
            <person name="Dussan J."/>
        </authorList>
    </citation>
    <scope>NUCLEOTIDE SEQUENCE [LARGE SCALE GENOMIC DNA]</scope>
    <source>
        <strain evidence="1 2">OT4b.31</strain>
    </source>
</reference>
<evidence type="ECO:0000313" key="1">
    <source>
        <dbReference type="EMBL" id="EON70282.1"/>
    </source>
</evidence>
<proteinExistence type="predicted"/>
<dbReference type="OrthoDB" id="3172674at2"/>
<sequence length="129" mass="14608">MWVSEGGKGYGTQLINKWIEDAKKLSKKGVVDVTNAKTSWAPSQDIFLTNPFEVVDTAPYGFELLAYIFTNETLNPYFPNDWDDRVKKFHNLKILRSFQCPYVAIATENLVAAADKVKLQSVGVFFISH</sequence>
<name>R7Z803_LYSSH</name>
<dbReference type="RefSeq" id="WP_010861334.1">
    <property type="nucleotide sequence ID" value="NZ_KB933415.1"/>
</dbReference>
<dbReference type="eggNOG" id="COG1246">
    <property type="taxonomic scope" value="Bacteria"/>
</dbReference>
<dbReference type="GO" id="GO:0016740">
    <property type="term" value="F:transferase activity"/>
    <property type="evidence" value="ECO:0007669"/>
    <property type="project" value="UniProtKB-KW"/>
</dbReference>
<keyword evidence="1" id="KW-0808">Transferase</keyword>
<dbReference type="EMBL" id="AQPX01000040">
    <property type="protein sequence ID" value="EON70282.1"/>
    <property type="molecule type" value="Genomic_DNA"/>
</dbReference>
<dbReference type="HOGENOM" id="CLU_1946203_0_0_9"/>
<comment type="caution">
    <text evidence="1">The sequence shown here is derived from an EMBL/GenBank/DDBJ whole genome shotgun (WGS) entry which is preliminary data.</text>
</comment>